<accession>A0A0H5SJW3</accession>
<evidence type="ECO:0000259" key="1">
    <source>
        <dbReference type="Pfam" id="PF17989"/>
    </source>
</evidence>
<dbReference type="Pfam" id="PF21522">
    <property type="entry name" value="MreB-like_C"/>
    <property type="match status" value="1"/>
</dbReference>
<dbReference type="Pfam" id="PF17989">
    <property type="entry name" value="ALP_N"/>
    <property type="match status" value="1"/>
</dbReference>
<dbReference type="InterPro" id="IPR043129">
    <property type="entry name" value="ATPase_NBD"/>
</dbReference>
<dbReference type="Gene3D" id="3.30.420.40">
    <property type="match status" value="2"/>
</dbReference>
<keyword evidence="4" id="KW-1185">Reference proteome</keyword>
<feature type="domain" description="Actin-like protein N-terminal" evidence="1">
    <location>
        <begin position="8"/>
        <end position="141"/>
    </location>
</feature>
<dbReference type="InterPro" id="IPR049067">
    <property type="entry name" value="MreB-like_C"/>
</dbReference>
<dbReference type="InterPro" id="IPR040607">
    <property type="entry name" value="ALP_N"/>
</dbReference>
<name>A0A0H5SJW3_HERHM</name>
<protein>
    <submittedName>
        <fullName evidence="3">Uncharacterized protein</fullName>
    </submittedName>
</protein>
<dbReference type="Proteomes" id="UP000236497">
    <property type="component" value="Unassembled WGS sequence"/>
</dbReference>
<dbReference type="EMBL" id="CVTD020000029">
    <property type="protein sequence ID" value="CRZ35797.1"/>
    <property type="molecule type" value="Genomic_DNA"/>
</dbReference>
<feature type="domain" description="Actin homologue MreB-like C-terminal" evidence="2">
    <location>
        <begin position="159"/>
        <end position="272"/>
    </location>
</feature>
<gene>
    <name evidence="3" type="ORF">HHT355_2616</name>
</gene>
<proteinExistence type="predicted"/>
<evidence type="ECO:0000259" key="2">
    <source>
        <dbReference type="Pfam" id="PF21522"/>
    </source>
</evidence>
<reference evidence="3 4" key="1">
    <citation type="submission" date="2015-06" db="EMBL/GenBank/DDBJ databases">
        <authorList>
            <person name="Wibberg Daniel"/>
        </authorList>
    </citation>
    <scope>NUCLEOTIDE SEQUENCE [LARGE SCALE GENOMIC DNA]</scope>
    <source>
        <strain evidence="3 4">T3/55T</strain>
    </source>
</reference>
<evidence type="ECO:0000313" key="3">
    <source>
        <dbReference type="EMBL" id="CRZ35797.1"/>
    </source>
</evidence>
<dbReference type="CDD" id="cd10227">
    <property type="entry name" value="ASKHA_NBD_ParM-like"/>
    <property type="match status" value="1"/>
</dbReference>
<dbReference type="RefSeq" id="WP_103203866.1">
    <property type="nucleotide sequence ID" value="NZ_CVTD020000029.1"/>
</dbReference>
<organism evidence="3 4">
    <name type="scientific">Herbinix hemicellulosilytica</name>
    <dbReference type="NCBI Taxonomy" id="1564487"/>
    <lineage>
        <taxon>Bacteria</taxon>
        <taxon>Bacillati</taxon>
        <taxon>Bacillota</taxon>
        <taxon>Clostridia</taxon>
        <taxon>Lachnospirales</taxon>
        <taxon>Lachnospiraceae</taxon>
        <taxon>Herbinix</taxon>
    </lineage>
</organism>
<sequence length="303" mass="34159">MENKIILGLDNGNAYTKSSEGFSCQSGFTKSDVEPITKQNLLIYQGIYYSIGNNRSSVQLDKTQTQDAFILSLAAIADAINKAGIEQKADVFLGAGLPVVHYGKMKHKFREYFIRDNIKFSFNGSDYAVNIVDCRVYPQGYAAFINIYKDYKNVSVANVIDIGGYTTDFFIVENGIINTATCYSLPNGTITLFASIQQELLKININLTEKQIQDIILGKQPVLFDADINKMIEIKAKEYVENLLTKILEYGFEFRNPTIIVGGGGMMLKKYIESSDRVKYIENLDQFANARGYKILLEQELRR</sequence>
<evidence type="ECO:0000313" key="4">
    <source>
        <dbReference type="Proteomes" id="UP000236497"/>
    </source>
</evidence>
<dbReference type="OrthoDB" id="1883643at2"/>
<dbReference type="AlphaFoldDB" id="A0A0H5SJW3"/>
<dbReference type="SUPFAM" id="SSF53067">
    <property type="entry name" value="Actin-like ATPase domain"/>
    <property type="match status" value="2"/>
</dbReference>